<dbReference type="Gene3D" id="2.30.30.140">
    <property type="match status" value="1"/>
</dbReference>
<dbReference type="Proteomes" id="UP000054928">
    <property type="component" value="Unassembled WGS sequence"/>
</dbReference>
<dbReference type="AlphaFoldDB" id="A0A0P1AU93"/>
<evidence type="ECO:0000256" key="1">
    <source>
        <dbReference type="SAM" id="Coils"/>
    </source>
</evidence>
<organism evidence="3 4">
    <name type="scientific">Plasmopara halstedii</name>
    <name type="common">Downy mildew of sunflower</name>
    <dbReference type="NCBI Taxonomy" id="4781"/>
    <lineage>
        <taxon>Eukaryota</taxon>
        <taxon>Sar</taxon>
        <taxon>Stramenopiles</taxon>
        <taxon>Oomycota</taxon>
        <taxon>Peronosporomycetes</taxon>
        <taxon>Peronosporales</taxon>
        <taxon>Peronosporaceae</taxon>
        <taxon>Plasmopara</taxon>
    </lineage>
</organism>
<evidence type="ECO:0000313" key="3">
    <source>
        <dbReference type="EMBL" id="CEG45910.1"/>
    </source>
</evidence>
<keyword evidence="4" id="KW-1185">Reference proteome</keyword>
<dbReference type="STRING" id="4781.A0A0P1AU93"/>
<proteinExistence type="predicted"/>
<reference evidence="4" key="1">
    <citation type="submission" date="2014-09" db="EMBL/GenBank/DDBJ databases">
        <authorList>
            <person name="Sharma Rahul"/>
            <person name="Thines Marco"/>
        </authorList>
    </citation>
    <scope>NUCLEOTIDE SEQUENCE [LARGE SCALE GENOMIC DNA]</scope>
</reference>
<feature type="compositionally biased region" description="Acidic residues" evidence="2">
    <location>
        <begin position="96"/>
        <end position="108"/>
    </location>
</feature>
<evidence type="ECO:0000313" key="4">
    <source>
        <dbReference type="Proteomes" id="UP000054928"/>
    </source>
</evidence>
<evidence type="ECO:0000256" key="2">
    <source>
        <dbReference type="SAM" id="MobiDB-lite"/>
    </source>
</evidence>
<feature type="coiled-coil region" evidence="1">
    <location>
        <begin position="275"/>
        <end position="302"/>
    </location>
</feature>
<dbReference type="OMA" id="ENQCLAE"/>
<keyword evidence="1" id="KW-0175">Coiled coil</keyword>
<feature type="region of interest" description="Disordered" evidence="2">
    <location>
        <begin position="78"/>
        <end position="136"/>
    </location>
</feature>
<protein>
    <submittedName>
        <fullName evidence="3">Uncharacterized protein</fullName>
    </submittedName>
</protein>
<dbReference type="OrthoDB" id="200660at2759"/>
<sequence length="473" mass="54628">MRGDEAVGYRVQIYWEGENEWYEGVVDKYSVEKGYYIKYDDGEEQWEFDKEEYPIRFLSKVESKEVETDPIADMIQGNNYHANVTTRSNSESEISYSDDTDSEQEDLQMEQSDSKASDDLEEERHNLKAASRTSGKENAMKSDFMVSTNFKSVNPARAFMRTSTIFFRDEESLREMRQKLRQEKKLLTNQIHILKLQLTEKELVAASLQTDLRNLHTSAALANVMHEVPKSANFSSKCGNSFKPRTAVEWNERILDQKLENKSTSNELVILKTAVQDKQFAIKRKERQRDELSAELARVPRRYLCTLVDLQIEISQLLKEKRLLDCHSQPSLESDDKGTTTTAALQNELAGLEVTTERYKDQLRQWHFKMDCEKARLAPLQERLVSLHQELECYKDSQTLLRSAFLLLEPDSCDECVSLDGSLTVFQMLTPPGRDALSVEEMAARLKESGIEQQRFSFTQFVAAFNCLCNSWN</sequence>
<dbReference type="GeneID" id="36397299"/>
<feature type="coiled-coil region" evidence="1">
    <location>
        <begin position="170"/>
        <end position="197"/>
    </location>
</feature>
<dbReference type="EMBL" id="CCYD01001863">
    <property type="protein sequence ID" value="CEG45910.1"/>
    <property type="molecule type" value="Genomic_DNA"/>
</dbReference>
<feature type="compositionally biased region" description="Polar residues" evidence="2">
    <location>
        <begin position="78"/>
        <end position="95"/>
    </location>
</feature>
<dbReference type="CDD" id="cd20404">
    <property type="entry name" value="Tudor_Agenet_AtEML-like"/>
    <property type="match status" value="1"/>
</dbReference>
<dbReference type="RefSeq" id="XP_024582279.1">
    <property type="nucleotide sequence ID" value="XM_024716707.1"/>
</dbReference>
<accession>A0A0P1AU93</accession>
<name>A0A0P1AU93_PLAHL</name>
<dbReference type="SUPFAM" id="SSF63748">
    <property type="entry name" value="Tudor/PWWP/MBT"/>
    <property type="match status" value="1"/>
</dbReference>
<feature type="compositionally biased region" description="Basic and acidic residues" evidence="2">
    <location>
        <begin position="112"/>
        <end position="126"/>
    </location>
</feature>